<evidence type="ECO:0000313" key="3">
    <source>
        <dbReference type="Proteomes" id="UP001219525"/>
    </source>
</evidence>
<gene>
    <name evidence="2" type="ORF">GGX14DRAFT_393274</name>
</gene>
<dbReference type="EMBL" id="JARJCW010000022">
    <property type="protein sequence ID" value="KAJ7213073.1"/>
    <property type="molecule type" value="Genomic_DNA"/>
</dbReference>
<accession>A0AAD6VPU1</accession>
<reference evidence="2" key="1">
    <citation type="submission" date="2023-03" db="EMBL/GenBank/DDBJ databases">
        <title>Massive genome expansion in bonnet fungi (Mycena s.s.) driven by repeated elements and novel gene families across ecological guilds.</title>
        <authorList>
            <consortium name="Lawrence Berkeley National Laboratory"/>
            <person name="Harder C.B."/>
            <person name="Miyauchi S."/>
            <person name="Viragh M."/>
            <person name="Kuo A."/>
            <person name="Thoen E."/>
            <person name="Andreopoulos B."/>
            <person name="Lu D."/>
            <person name="Skrede I."/>
            <person name="Drula E."/>
            <person name="Henrissat B."/>
            <person name="Morin E."/>
            <person name="Kohler A."/>
            <person name="Barry K."/>
            <person name="LaButti K."/>
            <person name="Morin E."/>
            <person name="Salamov A."/>
            <person name="Lipzen A."/>
            <person name="Mereny Z."/>
            <person name="Hegedus B."/>
            <person name="Baldrian P."/>
            <person name="Stursova M."/>
            <person name="Weitz H."/>
            <person name="Taylor A."/>
            <person name="Grigoriev I.V."/>
            <person name="Nagy L.G."/>
            <person name="Martin F."/>
            <person name="Kauserud H."/>
        </authorList>
    </citation>
    <scope>NUCLEOTIDE SEQUENCE</scope>
    <source>
        <strain evidence="2">9144</strain>
    </source>
</reference>
<proteinExistence type="predicted"/>
<keyword evidence="3" id="KW-1185">Reference proteome</keyword>
<keyword evidence="1" id="KW-0732">Signal</keyword>
<dbReference type="Proteomes" id="UP001219525">
    <property type="component" value="Unassembled WGS sequence"/>
</dbReference>
<evidence type="ECO:0000256" key="1">
    <source>
        <dbReference type="SAM" id="SignalP"/>
    </source>
</evidence>
<name>A0AAD6VPU1_9AGAR</name>
<dbReference type="AlphaFoldDB" id="A0AAD6VPU1"/>
<protein>
    <submittedName>
        <fullName evidence="2">Uncharacterized protein</fullName>
    </submittedName>
</protein>
<sequence>MVGWNGVGFMWKEMLGWLRALVAESLVDEDDGFDVVGGTLLFWLDNQTLQEFAGGFAGEHDLDCKSHIFWLDPPNLRERKVVGVELDVGLVGLVLGVTVGQ</sequence>
<organism evidence="2 3">
    <name type="scientific">Mycena pura</name>
    <dbReference type="NCBI Taxonomy" id="153505"/>
    <lineage>
        <taxon>Eukaryota</taxon>
        <taxon>Fungi</taxon>
        <taxon>Dikarya</taxon>
        <taxon>Basidiomycota</taxon>
        <taxon>Agaricomycotina</taxon>
        <taxon>Agaricomycetes</taxon>
        <taxon>Agaricomycetidae</taxon>
        <taxon>Agaricales</taxon>
        <taxon>Marasmiineae</taxon>
        <taxon>Mycenaceae</taxon>
        <taxon>Mycena</taxon>
    </lineage>
</organism>
<feature type="signal peptide" evidence="1">
    <location>
        <begin position="1"/>
        <end position="20"/>
    </location>
</feature>
<comment type="caution">
    <text evidence="2">The sequence shown here is derived from an EMBL/GenBank/DDBJ whole genome shotgun (WGS) entry which is preliminary data.</text>
</comment>
<evidence type="ECO:0000313" key="2">
    <source>
        <dbReference type="EMBL" id="KAJ7213073.1"/>
    </source>
</evidence>
<feature type="chain" id="PRO_5041897348" evidence="1">
    <location>
        <begin position="21"/>
        <end position="101"/>
    </location>
</feature>